<evidence type="ECO:0000313" key="2">
    <source>
        <dbReference type="Proteomes" id="UP000294513"/>
    </source>
</evidence>
<dbReference type="InterPro" id="IPR023214">
    <property type="entry name" value="HAD_sf"/>
</dbReference>
<dbReference type="Proteomes" id="UP000294513">
    <property type="component" value="Unassembled WGS sequence"/>
</dbReference>
<keyword evidence="2" id="KW-1185">Reference proteome</keyword>
<evidence type="ECO:0000313" key="1">
    <source>
        <dbReference type="EMBL" id="TDD84324.1"/>
    </source>
</evidence>
<proteinExistence type="predicted"/>
<gene>
    <name evidence="1" type="ORF">E1298_20205</name>
</gene>
<dbReference type="AlphaFoldDB" id="A0A4R5BKF0"/>
<dbReference type="OrthoDB" id="3474760at2"/>
<protein>
    <submittedName>
        <fullName evidence="1">HAD family hydrolase</fullName>
    </submittedName>
</protein>
<feature type="non-terminal residue" evidence="1">
    <location>
        <position position="149"/>
    </location>
</feature>
<dbReference type="SUPFAM" id="SSF56784">
    <property type="entry name" value="HAD-like"/>
    <property type="match status" value="1"/>
</dbReference>
<reference evidence="1 2" key="1">
    <citation type="submission" date="2019-03" db="EMBL/GenBank/DDBJ databases">
        <title>Draft genome sequences of novel Actinobacteria.</title>
        <authorList>
            <person name="Sahin N."/>
            <person name="Ay H."/>
            <person name="Saygin H."/>
        </authorList>
    </citation>
    <scope>NUCLEOTIDE SEQUENCE [LARGE SCALE GENOMIC DNA]</scope>
    <source>
        <strain evidence="1 2">H3C3</strain>
    </source>
</reference>
<keyword evidence="1" id="KW-0378">Hydrolase</keyword>
<dbReference type="EMBL" id="SMKU01000103">
    <property type="protein sequence ID" value="TDD84324.1"/>
    <property type="molecule type" value="Genomic_DNA"/>
</dbReference>
<dbReference type="InterPro" id="IPR036412">
    <property type="entry name" value="HAD-like_sf"/>
</dbReference>
<dbReference type="Pfam" id="PF00702">
    <property type="entry name" value="Hydrolase"/>
    <property type="match status" value="1"/>
</dbReference>
<organism evidence="1 2">
    <name type="scientific">Actinomadura rubrisoli</name>
    <dbReference type="NCBI Taxonomy" id="2530368"/>
    <lineage>
        <taxon>Bacteria</taxon>
        <taxon>Bacillati</taxon>
        <taxon>Actinomycetota</taxon>
        <taxon>Actinomycetes</taxon>
        <taxon>Streptosporangiales</taxon>
        <taxon>Thermomonosporaceae</taxon>
        <taxon>Actinomadura</taxon>
    </lineage>
</organism>
<dbReference type="Gene3D" id="3.40.50.1000">
    <property type="entry name" value="HAD superfamily/HAD-like"/>
    <property type="match status" value="1"/>
</dbReference>
<comment type="caution">
    <text evidence="1">The sequence shown here is derived from an EMBL/GenBank/DDBJ whole genome shotgun (WGS) entry which is preliminary data.</text>
</comment>
<name>A0A4R5BKF0_9ACTN</name>
<dbReference type="RefSeq" id="WP_131895495.1">
    <property type="nucleotide sequence ID" value="NZ_SMKU01000103.1"/>
</dbReference>
<accession>A0A4R5BKF0</accession>
<dbReference type="GO" id="GO:0016787">
    <property type="term" value="F:hydrolase activity"/>
    <property type="evidence" value="ECO:0007669"/>
    <property type="project" value="UniProtKB-KW"/>
</dbReference>
<sequence>MTEDRARWRAYRCGGPITHVALDYGRTLTSGHDDVDAVLGMRPVNAAAKAALWELDAVGVVLALVSNTRVGQDRRAALKAAGVDGLFGPRVYLSHQLGADKSDPRFFAHVLDDLGVGPGQLLVCGNNPGTDIGPAAALGIPAVLLAPSP</sequence>